<dbReference type="GO" id="GO:0008270">
    <property type="term" value="F:zinc ion binding"/>
    <property type="evidence" value="ECO:0007669"/>
    <property type="project" value="UniProtKB-KW"/>
</dbReference>
<dbReference type="Pfam" id="PF22970">
    <property type="entry name" value="DUF7028"/>
    <property type="match status" value="1"/>
</dbReference>
<dbReference type="InterPro" id="IPR001965">
    <property type="entry name" value="Znf_PHD"/>
</dbReference>
<dbReference type="Pfam" id="PF00628">
    <property type="entry name" value="PHD"/>
    <property type="match status" value="1"/>
</dbReference>
<dbReference type="InterPro" id="IPR019787">
    <property type="entry name" value="Znf_PHD-finger"/>
</dbReference>
<accession>A0AA86SVC3</accession>
<dbReference type="PROSITE" id="PS51186">
    <property type="entry name" value="GNAT"/>
    <property type="match status" value="1"/>
</dbReference>
<evidence type="ECO:0000256" key="4">
    <source>
        <dbReference type="ARBA" id="ARBA00022833"/>
    </source>
</evidence>
<keyword evidence="11" id="KW-1185">Reference proteome</keyword>
<dbReference type="Pfam" id="PF23209">
    <property type="entry name" value="IDM1_C"/>
    <property type="match status" value="1"/>
</dbReference>
<dbReference type="CDD" id="cd04301">
    <property type="entry name" value="NAT_SF"/>
    <property type="match status" value="1"/>
</dbReference>
<keyword evidence="4" id="KW-0862">Zinc</keyword>
<dbReference type="Gene3D" id="3.40.630.30">
    <property type="match status" value="1"/>
</dbReference>
<keyword evidence="5" id="KW-0539">Nucleus</keyword>
<dbReference type="InterPro" id="IPR054292">
    <property type="entry name" value="DUF7028"/>
</dbReference>
<dbReference type="InterPro" id="IPR000182">
    <property type="entry name" value="GNAT_dom"/>
</dbReference>
<dbReference type="EMBL" id="OY731406">
    <property type="protein sequence ID" value="CAJ1973467.1"/>
    <property type="molecule type" value="Genomic_DNA"/>
</dbReference>
<dbReference type="InterPro" id="IPR011011">
    <property type="entry name" value="Znf_FYVE_PHD"/>
</dbReference>
<dbReference type="Gramene" id="rna-AYBTSS11_LOCUS25528">
    <property type="protein sequence ID" value="CAJ1973467.1"/>
    <property type="gene ID" value="gene-AYBTSS11_LOCUS25528"/>
</dbReference>
<dbReference type="SUPFAM" id="SSF55729">
    <property type="entry name" value="Acyl-CoA N-acyltransferases (Nat)"/>
    <property type="match status" value="1"/>
</dbReference>
<organism evidence="10 11">
    <name type="scientific">Sphenostylis stenocarpa</name>
    <dbReference type="NCBI Taxonomy" id="92480"/>
    <lineage>
        <taxon>Eukaryota</taxon>
        <taxon>Viridiplantae</taxon>
        <taxon>Streptophyta</taxon>
        <taxon>Embryophyta</taxon>
        <taxon>Tracheophyta</taxon>
        <taxon>Spermatophyta</taxon>
        <taxon>Magnoliopsida</taxon>
        <taxon>eudicotyledons</taxon>
        <taxon>Gunneridae</taxon>
        <taxon>Pentapetalae</taxon>
        <taxon>rosids</taxon>
        <taxon>fabids</taxon>
        <taxon>Fabales</taxon>
        <taxon>Fabaceae</taxon>
        <taxon>Papilionoideae</taxon>
        <taxon>50 kb inversion clade</taxon>
        <taxon>NPAAA clade</taxon>
        <taxon>indigoferoid/millettioid clade</taxon>
        <taxon>Phaseoleae</taxon>
        <taxon>Sphenostylis</taxon>
    </lineage>
</organism>
<comment type="subcellular location">
    <subcellularLocation>
        <location evidence="1">Nucleus</location>
    </subcellularLocation>
</comment>
<protein>
    <submittedName>
        <fullName evidence="10">Uncharacterized protein</fullName>
    </submittedName>
</protein>
<dbReference type="AlphaFoldDB" id="A0AA86SVC3"/>
<dbReference type="InterPro" id="IPR032308">
    <property type="entry name" value="TDBD"/>
</dbReference>
<feature type="domain" description="PHD-type" evidence="8">
    <location>
        <begin position="289"/>
        <end position="334"/>
    </location>
</feature>
<dbReference type="SMART" id="SM00249">
    <property type="entry name" value="PHD"/>
    <property type="match status" value="2"/>
</dbReference>
<dbReference type="PROSITE" id="PS50016">
    <property type="entry name" value="ZF_PHD_2"/>
    <property type="match status" value="1"/>
</dbReference>
<dbReference type="GO" id="GO:0005634">
    <property type="term" value="C:nucleus"/>
    <property type="evidence" value="ECO:0007669"/>
    <property type="project" value="UniProtKB-SubCell"/>
</dbReference>
<evidence type="ECO:0000313" key="11">
    <source>
        <dbReference type="Proteomes" id="UP001189624"/>
    </source>
</evidence>
<dbReference type="InterPro" id="IPR056511">
    <property type="entry name" value="IDM1_C"/>
</dbReference>
<dbReference type="SUPFAM" id="SSF57903">
    <property type="entry name" value="FYVE/PHD zinc finger"/>
    <property type="match status" value="1"/>
</dbReference>
<evidence type="ECO:0000256" key="5">
    <source>
        <dbReference type="ARBA" id="ARBA00023242"/>
    </source>
</evidence>
<keyword evidence="2" id="KW-0479">Metal-binding</keyword>
<evidence type="ECO:0000259" key="8">
    <source>
        <dbReference type="PROSITE" id="PS50016"/>
    </source>
</evidence>
<evidence type="ECO:0000259" key="9">
    <source>
        <dbReference type="PROSITE" id="PS51186"/>
    </source>
</evidence>
<evidence type="ECO:0000256" key="7">
    <source>
        <dbReference type="SAM" id="MobiDB-lite"/>
    </source>
</evidence>
<dbReference type="GO" id="GO:0003714">
    <property type="term" value="F:transcription corepressor activity"/>
    <property type="evidence" value="ECO:0007669"/>
    <property type="project" value="InterPro"/>
</dbReference>
<evidence type="ECO:0000256" key="6">
    <source>
        <dbReference type="PROSITE-ProRule" id="PRU00146"/>
    </source>
</evidence>
<dbReference type="PANTHER" id="PTHR46309">
    <property type="entry name" value="PHD FINGER PROTEIN 12"/>
    <property type="match status" value="1"/>
</dbReference>
<sequence>MGPTPEPPSINVEPVYCPEAVMRWYHLTSLPNSRSQCTLRRNLSLQAKKHLRYLGWKFWYVDKKEKWELRYTSPISGKNYISLARACKGCIEEGGCNENPQNVKENNILHHQYPTSSQPKEETSESRKKTRVCKKRQSDDDDDKSFGDATSSVNGRRGKVLRSIKRMRQEGEAQGSKCSQHHRGTLIPWLISNGVVGLDSVVLCHGANNVVKKGKLLCSGIACDCCDMLFSPTRFEAHAGCNRHRPNASIILEDGRSLLDCQKQALGSQQNGSCFEKEEELDDSEYQNDNFCAVCRYGGELVLCDRCPSSFHLKCLGLTHVPDGDWFCPVCCCKICKRPRCTDDCAHNVGANSVLVCHQCEGRYHIGCLKAPVPAYTKMGNEEDHFGNGNWLCSRDCERIFFSLQRLVGKTINVAAENLTWTLLKAVKRDSSGEDDLTLDGVEGLSQNESKLSVALDVLRESFDPVIDAFSGRDMMADIIFSRGSELDDRLNFRGFYTVVLERDKEVVSVATVRIFGKRVAEIPFVATRMQRRRQGLCSILMYEIEKLLTHLGVERLVLPSSCSVIDTWTKSFDFLRMKLSDKSQLLDYVFLNFEGTIMCHKHLVQQTYI</sequence>
<proteinExistence type="predicted"/>
<reference evidence="10" key="1">
    <citation type="submission" date="2023-10" db="EMBL/GenBank/DDBJ databases">
        <authorList>
            <person name="Domelevo Entfellner J.-B."/>
        </authorList>
    </citation>
    <scope>NUCLEOTIDE SEQUENCE</scope>
</reference>
<dbReference type="Pfam" id="PF16135">
    <property type="entry name" value="TDBD"/>
    <property type="match status" value="1"/>
</dbReference>
<feature type="domain" description="N-acetyltransferase" evidence="9">
    <location>
        <begin position="442"/>
        <end position="595"/>
    </location>
</feature>
<dbReference type="InterPro" id="IPR013083">
    <property type="entry name" value="Znf_RING/FYVE/PHD"/>
</dbReference>
<dbReference type="InterPro" id="IPR016181">
    <property type="entry name" value="Acyl_CoA_acyltransferase"/>
</dbReference>
<feature type="region of interest" description="Disordered" evidence="7">
    <location>
        <begin position="111"/>
        <end position="162"/>
    </location>
</feature>
<dbReference type="InterPro" id="IPR042163">
    <property type="entry name" value="PHF12"/>
</dbReference>
<evidence type="ECO:0000256" key="3">
    <source>
        <dbReference type="ARBA" id="ARBA00022771"/>
    </source>
</evidence>
<dbReference type="GO" id="GO:0016747">
    <property type="term" value="F:acyltransferase activity, transferring groups other than amino-acyl groups"/>
    <property type="evidence" value="ECO:0007669"/>
    <property type="project" value="InterPro"/>
</dbReference>
<evidence type="ECO:0000256" key="2">
    <source>
        <dbReference type="ARBA" id="ARBA00022723"/>
    </source>
</evidence>
<name>A0AA86SVC3_9FABA</name>
<keyword evidence="3 6" id="KW-0863">Zinc-finger</keyword>
<evidence type="ECO:0000256" key="1">
    <source>
        <dbReference type="ARBA" id="ARBA00004123"/>
    </source>
</evidence>
<dbReference type="PANTHER" id="PTHR46309:SF15">
    <property type="entry name" value="PHD-FINGER PROTEIN"/>
    <property type="match status" value="1"/>
</dbReference>
<dbReference type="GO" id="GO:0006357">
    <property type="term" value="P:regulation of transcription by RNA polymerase II"/>
    <property type="evidence" value="ECO:0007669"/>
    <property type="project" value="TreeGrafter"/>
</dbReference>
<dbReference type="Proteomes" id="UP001189624">
    <property type="component" value="Chromosome 9"/>
</dbReference>
<dbReference type="Gene3D" id="3.30.40.10">
    <property type="entry name" value="Zinc/RING finger domain, C3HC4 (zinc finger)"/>
    <property type="match status" value="2"/>
</dbReference>
<evidence type="ECO:0000313" key="10">
    <source>
        <dbReference type="EMBL" id="CAJ1973467.1"/>
    </source>
</evidence>
<gene>
    <name evidence="10" type="ORF">AYBTSS11_LOCUS25528</name>
</gene>